<dbReference type="RefSeq" id="WP_066608367.1">
    <property type="nucleotide sequence ID" value="NZ_CP014230.1"/>
</dbReference>
<dbReference type="PANTHER" id="PTHR45947:SF14">
    <property type="entry name" value="SLL1723 PROTEIN"/>
    <property type="match status" value="1"/>
</dbReference>
<accession>A0A0X8JS69</accession>
<dbReference type="KEGG" id="doa:AXF15_12905"/>
<dbReference type="Gene3D" id="3.40.50.2000">
    <property type="entry name" value="Glycogen Phosphorylase B"/>
    <property type="match status" value="2"/>
</dbReference>
<evidence type="ECO:0000259" key="1">
    <source>
        <dbReference type="Pfam" id="PF00534"/>
    </source>
</evidence>
<dbReference type="PANTHER" id="PTHR45947">
    <property type="entry name" value="SULFOQUINOVOSYL TRANSFERASE SQD2"/>
    <property type="match status" value="1"/>
</dbReference>
<dbReference type="OrthoDB" id="267270at2"/>
<evidence type="ECO:0000313" key="3">
    <source>
        <dbReference type="EMBL" id="AMD93908.1"/>
    </source>
</evidence>
<dbReference type="Proteomes" id="UP000063964">
    <property type="component" value="Chromosome"/>
</dbReference>
<dbReference type="EMBL" id="CP014230">
    <property type="protein sequence ID" value="AMD93908.1"/>
    <property type="molecule type" value="Genomic_DNA"/>
</dbReference>
<dbReference type="InterPro" id="IPR050194">
    <property type="entry name" value="Glycosyltransferase_grp1"/>
</dbReference>
<dbReference type="Pfam" id="PF00534">
    <property type="entry name" value="Glycos_transf_1"/>
    <property type="match status" value="1"/>
</dbReference>
<gene>
    <name evidence="3" type="ORF">AXF15_12905</name>
</gene>
<sequence>MTTPQQPALAYVLKRYPRFSETFIVNEILEHEKAGMRIHIFALRPVRESHFQDILAQVRAPVTYIRDISAATHSLWEMMSLARRELPGFWQALDELGDMEEGDLLQAIKLALKARERGIAHFHAHFGTLAATVTRIASRLARIPYTLTVHAKDIYHQAVDQEDMRRKLGDAAGVITVSGYNQRYLQATYGRAAEQVRRIYNGLHLDRFTYQPPNLNSREILAVGRLVEKKGFDVLVEACGLLRERGIAFHCSIVGEGMMREPLQQRIERLGLAEQVCLAGPRAHAELIRIFREAAFFVAPCVISSDGDRDGLPTVLVEAMAQGTPVISTQVVGIPELVRHNDTGLCVAERDPSALADAMARLLQDANLRSSLAGRARALVEEDFDIRKNAAAQRELFRAAMAAARLPETADATTARRA</sequence>
<feature type="domain" description="Glycosyltransferase subfamily 4-like N-terminal" evidence="2">
    <location>
        <begin position="104"/>
        <end position="207"/>
    </location>
</feature>
<keyword evidence="3" id="KW-0808">Transferase</keyword>
<dbReference type="STRING" id="888061.AXF15_12905"/>
<reference evidence="4" key="1">
    <citation type="submission" date="2016-02" db="EMBL/GenBank/DDBJ databases">
        <authorList>
            <person name="Holder M.E."/>
            <person name="Ajami N.J."/>
            <person name="Petrosino J.F."/>
        </authorList>
    </citation>
    <scope>NUCLEOTIDE SEQUENCE [LARGE SCALE GENOMIC DNA]</scope>
    <source>
        <strain evidence="4">DSM 12838</strain>
    </source>
</reference>
<dbReference type="AlphaFoldDB" id="A0A0X8JS69"/>
<evidence type="ECO:0000259" key="2">
    <source>
        <dbReference type="Pfam" id="PF13439"/>
    </source>
</evidence>
<dbReference type="InterPro" id="IPR028098">
    <property type="entry name" value="Glyco_trans_4-like_N"/>
</dbReference>
<proteinExistence type="predicted"/>
<feature type="domain" description="Glycosyl transferase family 1" evidence="1">
    <location>
        <begin position="214"/>
        <end position="377"/>
    </location>
</feature>
<name>A0A0X8JS69_9BACT</name>
<dbReference type="Pfam" id="PF13439">
    <property type="entry name" value="Glyco_transf_4"/>
    <property type="match status" value="1"/>
</dbReference>
<protein>
    <submittedName>
        <fullName evidence="3">Colanic acid biosynthesis glycosyltransferase WcaL</fullName>
    </submittedName>
</protein>
<dbReference type="InterPro" id="IPR001296">
    <property type="entry name" value="Glyco_trans_1"/>
</dbReference>
<evidence type="ECO:0000313" key="4">
    <source>
        <dbReference type="Proteomes" id="UP000063964"/>
    </source>
</evidence>
<organism evidence="3 4">
    <name type="scientific">Desulfomicrobium orale DSM 12838</name>
    <dbReference type="NCBI Taxonomy" id="888061"/>
    <lineage>
        <taxon>Bacteria</taxon>
        <taxon>Pseudomonadati</taxon>
        <taxon>Thermodesulfobacteriota</taxon>
        <taxon>Desulfovibrionia</taxon>
        <taxon>Desulfovibrionales</taxon>
        <taxon>Desulfomicrobiaceae</taxon>
        <taxon>Desulfomicrobium</taxon>
    </lineage>
</organism>
<dbReference type="GO" id="GO:0016757">
    <property type="term" value="F:glycosyltransferase activity"/>
    <property type="evidence" value="ECO:0007669"/>
    <property type="project" value="InterPro"/>
</dbReference>
<keyword evidence="4" id="KW-1185">Reference proteome</keyword>
<dbReference type="SUPFAM" id="SSF53756">
    <property type="entry name" value="UDP-Glycosyltransferase/glycogen phosphorylase"/>
    <property type="match status" value="1"/>
</dbReference>